<dbReference type="OrthoDB" id="4632815at2"/>
<dbReference type="InterPro" id="IPR016040">
    <property type="entry name" value="NAD(P)-bd_dom"/>
</dbReference>
<dbReference type="Gene3D" id="3.90.25.10">
    <property type="entry name" value="UDP-galactose 4-epimerase, domain 1"/>
    <property type="match status" value="1"/>
</dbReference>
<accession>A0A6I4WG04</accession>
<gene>
    <name evidence="2" type="ORF">GQ466_22415</name>
</gene>
<dbReference type="InterPro" id="IPR036291">
    <property type="entry name" value="NAD(P)-bd_dom_sf"/>
</dbReference>
<dbReference type="AlphaFoldDB" id="A0A6I4WG04"/>
<dbReference type="EMBL" id="WUTW01000005">
    <property type="protein sequence ID" value="MXQ66776.1"/>
    <property type="molecule type" value="Genomic_DNA"/>
</dbReference>
<organism evidence="2 3">
    <name type="scientific">Actinomadura rayongensis</name>
    <dbReference type="NCBI Taxonomy" id="1429076"/>
    <lineage>
        <taxon>Bacteria</taxon>
        <taxon>Bacillati</taxon>
        <taxon>Actinomycetota</taxon>
        <taxon>Actinomycetes</taxon>
        <taxon>Streptosporangiales</taxon>
        <taxon>Thermomonosporaceae</taxon>
        <taxon>Actinomadura</taxon>
    </lineage>
</organism>
<dbReference type="SUPFAM" id="SSF51735">
    <property type="entry name" value="NAD(P)-binding Rossmann-fold domains"/>
    <property type="match status" value="1"/>
</dbReference>
<dbReference type="RefSeq" id="WP_161104974.1">
    <property type="nucleotide sequence ID" value="NZ_JBHLYI010000003.1"/>
</dbReference>
<feature type="domain" description="NAD(P)-binding" evidence="1">
    <location>
        <begin position="6"/>
        <end position="193"/>
    </location>
</feature>
<dbReference type="InterPro" id="IPR051604">
    <property type="entry name" value="Ergot_Alk_Oxidoreductase"/>
</dbReference>
<dbReference type="Gene3D" id="3.40.50.720">
    <property type="entry name" value="NAD(P)-binding Rossmann-like Domain"/>
    <property type="match status" value="1"/>
</dbReference>
<name>A0A6I4WG04_9ACTN</name>
<dbReference type="Pfam" id="PF13460">
    <property type="entry name" value="NAD_binding_10"/>
    <property type="match status" value="1"/>
</dbReference>
<protein>
    <submittedName>
        <fullName evidence="2">NAD(P)H-binding protein</fullName>
    </submittedName>
</protein>
<proteinExistence type="predicted"/>
<dbReference type="PANTHER" id="PTHR43162">
    <property type="match status" value="1"/>
</dbReference>
<keyword evidence="3" id="KW-1185">Reference proteome</keyword>
<evidence type="ECO:0000259" key="1">
    <source>
        <dbReference type="Pfam" id="PF13460"/>
    </source>
</evidence>
<evidence type="ECO:0000313" key="2">
    <source>
        <dbReference type="EMBL" id="MXQ66776.1"/>
    </source>
</evidence>
<dbReference type="PANTHER" id="PTHR43162:SF1">
    <property type="entry name" value="PRESTALK A DIFFERENTIATION PROTEIN A"/>
    <property type="match status" value="1"/>
</dbReference>
<comment type="caution">
    <text evidence="2">The sequence shown here is derived from an EMBL/GenBank/DDBJ whole genome shotgun (WGS) entry which is preliminary data.</text>
</comment>
<reference evidence="2 3" key="1">
    <citation type="submission" date="2019-12" db="EMBL/GenBank/DDBJ databases">
        <title>Nocardia macrotermitis sp. nov. and Nocardia aurantia sp. nov., isolated from the gut of the fungus growing-termite Macrotermes natalensis.</title>
        <authorList>
            <person name="Christine B."/>
            <person name="Rene B."/>
        </authorList>
    </citation>
    <scope>NUCLEOTIDE SEQUENCE [LARGE SCALE GENOMIC DNA]</scope>
    <source>
        <strain evidence="2 3">DSM 102126</strain>
    </source>
</reference>
<sequence length="291" mass="31231">MIVITGPTGNIGHRVLAHVLTGDEPVRVVVRDPTRLPASVRDRVEVVQGSHGDPSVARRALDGADTVFWLVAADRRALNPDEAFVGFTRPTAAALRDHGVRRVVTISALGRGTPVADRAGHVTGSLAMDDLLAGTGVALRVLACGSFMDNMLRQAASIKDRGVFFDILPPDFEQRLVAARDIAAVASRLLLDPSWTGQEEIPLLGPEDLSYDEMAAIASDVLSAEVRYQQITPAALLSQLTDMSDGMAQAMHDMMTAKMNGLDNGVARTPQSAIDTPTTFREWCEQTLKPA</sequence>
<evidence type="ECO:0000313" key="3">
    <source>
        <dbReference type="Proteomes" id="UP000431901"/>
    </source>
</evidence>
<dbReference type="Proteomes" id="UP000431901">
    <property type="component" value="Unassembled WGS sequence"/>
</dbReference>